<proteinExistence type="predicted"/>
<evidence type="ECO:0000256" key="1">
    <source>
        <dbReference type="ARBA" id="ARBA00022574"/>
    </source>
</evidence>
<evidence type="ECO:0000313" key="6">
    <source>
        <dbReference type="Proteomes" id="UP000472264"/>
    </source>
</evidence>
<dbReference type="PROSITE" id="PS00678">
    <property type="entry name" value="WD_REPEATS_1"/>
    <property type="match status" value="3"/>
</dbReference>
<protein>
    <submittedName>
        <fullName evidence="5">Uncharacterized protein</fullName>
    </submittedName>
</protein>
<reference evidence="5" key="2">
    <citation type="submission" date="2025-08" db="UniProtKB">
        <authorList>
            <consortium name="Ensembl"/>
        </authorList>
    </citation>
    <scope>IDENTIFICATION</scope>
</reference>
<feature type="compositionally biased region" description="Basic and acidic residues" evidence="4">
    <location>
        <begin position="28"/>
        <end position="38"/>
    </location>
</feature>
<dbReference type="AlphaFoldDB" id="A0A665TE17"/>
<feature type="region of interest" description="Disordered" evidence="4">
    <location>
        <begin position="11"/>
        <end position="38"/>
    </location>
</feature>
<organism evidence="5 6">
    <name type="scientific">Echeneis naucrates</name>
    <name type="common">Live sharksucker</name>
    <dbReference type="NCBI Taxonomy" id="173247"/>
    <lineage>
        <taxon>Eukaryota</taxon>
        <taxon>Metazoa</taxon>
        <taxon>Chordata</taxon>
        <taxon>Craniata</taxon>
        <taxon>Vertebrata</taxon>
        <taxon>Euteleostomi</taxon>
        <taxon>Actinopterygii</taxon>
        <taxon>Neopterygii</taxon>
        <taxon>Teleostei</taxon>
        <taxon>Neoteleostei</taxon>
        <taxon>Acanthomorphata</taxon>
        <taxon>Carangaria</taxon>
        <taxon>Carangiformes</taxon>
        <taxon>Echeneidae</taxon>
        <taxon>Echeneis</taxon>
    </lineage>
</organism>
<reference evidence="5" key="3">
    <citation type="submission" date="2025-09" db="UniProtKB">
        <authorList>
            <consortium name="Ensembl"/>
        </authorList>
    </citation>
    <scope>IDENTIFICATION</scope>
</reference>
<dbReference type="PROSITE" id="PS50294">
    <property type="entry name" value="WD_REPEATS_REGION"/>
    <property type="match status" value="3"/>
</dbReference>
<feature type="compositionally biased region" description="Polar residues" evidence="4">
    <location>
        <begin position="11"/>
        <end position="20"/>
    </location>
</feature>
<dbReference type="InterPro" id="IPR020472">
    <property type="entry name" value="WD40_PAC1"/>
</dbReference>
<dbReference type="InterPro" id="IPR036322">
    <property type="entry name" value="WD40_repeat_dom_sf"/>
</dbReference>
<dbReference type="PANTHER" id="PTHR14604:SF3">
    <property type="entry name" value="SPERM-ASSOCIATED ANTIGEN 16 PROTEIN"/>
    <property type="match status" value="1"/>
</dbReference>
<dbReference type="PROSITE" id="PS50082">
    <property type="entry name" value="WD_REPEATS_2"/>
    <property type="match status" value="3"/>
</dbReference>
<feature type="repeat" description="WD" evidence="3">
    <location>
        <begin position="197"/>
        <end position="238"/>
    </location>
</feature>
<reference evidence="5" key="1">
    <citation type="submission" date="2021-04" db="EMBL/GenBank/DDBJ databases">
        <authorList>
            <consortium name="Wellcome Sanger Institute Data Sharing"/>
        </authorList>
    </citation>
    <scope>NUCLEOTIDE SEQUENCE [LARGE SCALE GENOMIC DNA]</scope>
</reference>
<keyword evidence="1 3" id="KW-0853">WD repeat</keyword>
<dbReference type="Proteomes" id="UP000472264">
    <property type="component" value="Chromosome 12"/>
</dbReference>
<keyword evidence="2" id="KW-0677">Repeat</keyword>
<dbReference type="CDD" id="cd00200">
    <property type="entry name" value="WD40"/>
    <property type="match status" value="1"/>
</dbReference>
<evidence type="ECO:0000256" key="2">
    <source>
        <dbReference type="ARBA" id="ARBA00022737"/>
    </source>
</evidence>
<dbReference type="InterPro" id="IPR015943">
    <property type="entry name" value="WD40/YVTN_repeat-like_dom_sf"/>
</dbReference>
<dbReference type="InterPro" id="IPR001680">
    <property type="entry name" value="WD40_rpt"/>
</dbReference>
<dbReference type="Ensembl" id="ENSENLT00000008766.1">
    <property type="protein sequence ID" value="ENSENLP00000008380.1"/>
    <property type="gene ID" value="ENSENLG00000003984.1"/>
</dbReference>
<evidence type="ECO:0000256" key="3">
    <source>
        <dbReference type="PROSITE-ProRule" id="PRU00221"/>
    </source>
</evidence>
<evidence type="ECO:0000313" key="5">
    <source>
        <dbReference type="Ensembl" id="ENSENLP00000008380.1"/>
    </source>
</evidence>
<name>A0A665TE17_ECHNA</name>
<dbReference type="Gene3D" id="2.130.10.10">
    <property type="entry name" value="YVTN repeat-like/Quinoprotein amine dehydrogenase"/>
    <property type="match status" value="2"/>
</dbReference>
<dbReference type="PRINTS" id="PR00320">
    <property type="entry name" value="GPROTEINBRPT"/>
</dbReference>
<dbReference type="InterPro" id="IPR050995">
    <property type="entry name" value="WD-F-box_domain-protein"/>
</dbReference>
<feature type="repeat" description="WD" evidence="3">
    <location>
        <begin position="113"/>
        <end position="154"/>
    </location>
</feature>
<dbReference type="PANTHER" id="PTHR14604">
    <property type="entry name" value="WD40 REPEAT PF20"/>
    <property type="match status" value="1"/>
</dbReference>
<feature type="repeat" description="WD" evidence="3">
    <location>
        <begin position="155"/>
        <end position="190"/>
    </location>
</feature>
<dbReference type="SMART" id="SM00320">
    <property type="entry name" value="WD40"/>
    <property type="match status" value="5"/>
</dbReference>
<dbReference type="GO" id="GO:1990716">
    <property type="term" value="C:axonemal central apparatus"/>
    <property type="evidence" value="ECO:0007669"/>
    <property type="project" value="TreeGrafter"/>
</dbReference>
<dbReference type="GO" id="GO:0035082">
    <property type="term" value="P:axoneme assembly"/>
    <property type="evidence" value="ECO:0007669"/>
    <property type="project" value="TreeGrafter"/>
</dbReference>
<keyword evidence="6" id="KW-1185">Reference proteome</keyword>
<sequence>MLISLEKERLQSISQAQQNQEKTHTKKDRGIKGNDSNHKVKSIQTRNLKLSQFPFCHNQVRQNPAKEKPPTKKNPTSFSLSYSISAHNHLATELSCDVTCVLIGQVGQMLLTGEGHSDWLSGCCFHPDGSKLATTSGDTTVRLWDFSKGCCVCTLSIHSQPTWSCSFHSCGHFLASCSADKTARVWDLNSQCRGLTLRGHTASVNSVCFLPFSDLLLTCSSDKTLTLWDTRLGVSTTSINGHLHPCNHAAVSLAGDVFASCDYQGVVNLWDVRKLASAVATVDAGPFSTNQVVFSPSGKMLAVACSDSSVRLVEVDSCAINRLAGHRDVVQTSMKTPDMHVFWYQQRHQLRTNKTTLLRSSLLK</sequence>
<accession>A0A665TE17</accession>
<dbReference type="Pfam" id="PF00400">
    <property type="entry name" value="WD40"/>
    <property type="match status" value="5"/>
</dbReference>
<dbReference type="InterPro" id="IPR019775">
    <property type="entry name" value="WD40_repeat_CS"/>
</dbReference>
<dbReference type="SUPFAM" id="SSF50978">
    <property type="entry name" value="WD40 repeat-like"/>
    <property type="match status" value="1"/>
</dbReference>
<evidence type="ECO:0000256" key="4">
    <source>
        <dbReference type="SAM" id="MobiDB-lite"/>
    </source>
</evidence>